<evidence type="ECO:0000313" key="1">
    <source>
        <dbReference type="EMBL" id="AFI68928.1"/>
    </source>
</evidence>
<dbReference type="KEGG" id="bpz:BP1026B_II0667"/>
<dbReference type="AlphaFoldDB" id="A0A0H3HXP1"/>
<dbReference type="EMBL" id="CP002834">
    <property type="protein sequence ID" value="AFI68928.1"/>
    <property type="molecule type" value="Genomic_DNA"/>
</dbReference>
<evidence type="ECO:0008006" key="3">
    <source>
        <dbReference type="Google" id="ProtNLM"/>
    </source>
</evidence>
<dbReference type="SUPFAM" id="SSF51182">
    <property type="entry name" value="RmlC-like cupins"/>
    <property type="match status" value="1"/>
</dbReference>
<dbReference type="CDD" id="cd02208">
    <property type="entry name" value="cupin_RmlC-like"/>
    <property type="match status" value="1"/>
</dbReference>
<sequence>MHCAPSAGSIQEKTMDEASRLLFHPDPTRREGDDAIQLPRMTLHFALEPRAMMTWHARSHTEIRVLSARVWLTRSFSVDDYWLKPGDVLHVPRGERVWLSADGPAAAEVSLTTAYVRRRSWIGGMVDRLLDVAAELTGPRPR</sequence>
<name>A0A0H3HXP1_BURP2</name>
<dbReference type="Pfam" id="PF11142">
    <property type="entry name" value="DUF2917"/>
    <property type="match status" value="1"/>
</dbReference>
<evidence type="ECO:0000313" key="2">
    <source>
        <dbReference type="Proteomes" id="UP000010087"/>
    </source>
</evidence>
<dbReference type="InterPro" id="IPR021317">
    <property type="entry name" value="DUF2917"/>
</dbReference>
<dbReference type="Proteomes" id="UP000010087">
    <property type="component" value="Chromosome 2"/>
</dbReference>
<proteinExistence type="predicted"/>
<protein>
    <recommendedName>
        <fullName evidence="3">DUF2917 domain-containing protein</fullName>
    </recommendedName>
</protein>
<organism evidence="1 2">
    <name type="scientific">Burkholderia pseudomallei (strain 1026b)</name>
    <dbReference type="NCBI Taxonomy" id="884204"/>
    <lineage>
        <taxon>Bacteria</taxon>
        <taxon>Pseudomonadati</taxon>
        <taxon>Pseudomonadota</taxon>
        <taxon>Betaproteobacteria</taxon>
        <taxon>Burkholderiales</taxon>
        <taxon>Burkholderiaceae</taxon>
        <taxon>Burkholderia</taxon>
        <taxon>pseudomallei group</taxon>
    </lineage>
</organism>
<dbReference type="InterPro" id="IPR011051">
    <property type="entry name" value="RmlC_Cupin_sf"/>
</dbReference>
<dbReference type="PATRIC" id="fig|884204.3.peg.4845"/>
<gene>
    <name evidence="1" type="ordered locus">BP1026B_II0667</name>
</gene>
<reference evidence="1 2" key="1">
    <citation type="journal article" date="2012" name="PLoS ONE">
        <title>Evolution of Burkholderia pseudomallei in recurrent melioidosis.</title>
        <authorList>
            <person name="Hayden H.S."/>
            <person name="Lim R."/>
            <person name="Brittnacher M.J."/>
            <person name="Sims E.H."/>
            <person name="Ramage E.R."/>
            <person name="Fong C."/>
            <person name="Wu Z."/>
            <person name="Crist E."/>
            <person name="Chang J."/>
            <person name="Zhou Y."/>
            <person name="Radey M."/>
            <person name="Rohmer L."/>
            <person name="Haugen E."/>
            <person name="Gillett W."/>
            <person name="Wuthiekanun V."/>
            <person name="Peacock S.J."/>
            <person name="Kaul R."/>
            <person name="Miller S.I."/>
            <person name="Manoil C."/>
            <person name="Jacobs M.A."/>
        </authorList>
    </citation>
    <scope>NUCLEOTIDE SEQUENCE [LARGE SCALE GENOMIC DNA]</scope>
    <source>
        <strain evidence="1 2">1026b</strain>
    </source>
</reference>
<accession>A0A0H3HXP1</accession>